<dbReference type="Gene3D" id="1.20.1730.10">
    <property type="entry name" value="Sodium/glucose cotransporter"/>
    <property type="match status" value="1"/>
</dbReference>
<dbReference type="GO" id="GO:0005298">
    <property type="term" value="F:proline:sodium symporter activity"/>
    <property type="evidence" value="ECO:0007669"/>
    <property type="project" value="TreeGrafter"/>
</dbReference>
<reference evidence="13" key="1">
    <citation type="submission" date="2018-05" db="EMBL/GenBank/DDBJ databases">
        <authorList>
            <person name="Lanie J.A."/>
            <person name="Ng W.-L."/>
            <person name="Kazmierczak K.M."/>
            <person name="Andrzejewski T.M."/>
            <person name="Davidsen T.M."/>
            <person name="Wayne K.J."/>
            <person name="Tettelin H."/>
            <person name="Glass J.I."/>
            <person name="Rusch D."/>
            <person name="Podicherti R."/>
            <person name="Tsui H.-C.T."/>
            <person name="Winkler M.E."/>
        </authorList>
    </citation>
    <scope>NUCLEOTIDE SEQUENCE</scope>
</reference>
<evidence type="ECO:0000313" key="13">
    <source>
        <dbReference type="EMBL" id="SVA54832.1"/>
    </source>
</evidence>
<feature type="transmembrane region" description="Helical" evidence="12">
    <location>
        <begin position="6"/>
        <end position="23"/>
    </location>
</feature>
<dbReference type="GO" id="GO:0005886">
    <property type="term" value="C:plasma membrane"/>
    <property type="evidence" value="ECO:0007669"/>
    <property type="project" value="UniProtKB-SubCell"/>
</dbReference>
<evidence type="ECO:0000256" key="9">
    <source>
        <dbReference type="ARBA" id="ARBA00023065"/>
    </source>
</evidence>
<evidence type="ECO:0000256" key="4">
    <source>
        <dbReference type="ARBA" id="ARBA00022475"/>
    </source>
</evidence>
<feature type="transmembrane region" description="Helical" evidence="12">
    <location>
        <begin position="540"/>
        <end position="562"/>
    </location>
</feature>
<sequence>MATIDIIIIVVYLSAIVVVGLVMQKKASAGIDSYFLGNRKLPWWALGASGMASNTDIAGTMINTAFIYALGTKGFFIEIRGGVTLIMAFLMVFMGKWNRRSQVMTQAEWMHFRFGTKKEGDVARIISAIASIIMTVAMVTYFVIGAGKFVGDFLGIDPLYASILMIILAMTYTIASGLYGVVWTDVFQGIFIFGVIIYISVLAMTTVDLPDEFLVSVPMMDGSFTAIKTTLAEWSRMTPPQEMNMPEGSTFSIYNLFGIAIMFYLFKVTLEGASGAGGYMLQRYFAARSDREAGLLSLFWTCLLAFRWPLIASFAMLGIYHGIETGTVIADPELVLPTVIKNYIPVGVKGFLIAGLMAAAMSTFDSTVNAGAAYWVKDLYQTYLRPNASEKDLILQSRLASLVIVLLALLFSLTISNINEIWGWITMGIGAGMFIPQVIRWYWWRFNGYGFAIGTAFGMVAAVLTKAFGGPIAEYNSFLIASGSSLVGCIIGTYLTPPTENAVLSHFYKVTRPFGFWGSVRTEIPTDVLNQINEENRRDIIAIFFAVPWQVVLFLTGMMIVMKQWSNVFNLFGLLIVLSAGLYWFWFRHLSKEVRL</sequence>
<keyword evidence="11" id="KW-0739">Sodium transport</keyword>
<dbReference type="InterPro" id="IPR001734">
    <property type="entry name" value="Na/solute_symporter"/>
</dbReference>
<dbReference type="PANTHER" id="PTHR48086">
    <property type="entry name" value="SODIUM/PROLINE SYMPORTER-RELATED"/>
    <property type="match status" value="1"/>
</dbReference>
<evidence type="ECO:0000256" key="11">
    <source>
        <dbReference type="ARBA" id="ARBA00023201"/>
    </source>
</evidence>
<keyword evidence="4" id="KW-1003">Cell membrane</keyword>
<dbReference type="PANTHER" id="PTHR48086:SF3">
    <property type="entry name" value="SODIUM_PROLINE SYMPORTER"/>
    <property type="match status" value="1"/>
</dbReference>
<keyword evidence="8" id="KW-0915">Sodium</keyword>
<keyword evidence="3" id="KW-0813">Transport</keyword>
<feature type="transmembrane region" description="Helical" evidence="12">
    <location>
        <begin position="159"/>
        <end position="182"/>
    </location>
</feature>
<evidence type="ECO:0000256" key="3">
    <source>
        <dbReference type="ARBA" id="ARBA00022448"/>
    </source>
</evidence>
<feature type="transmembrane region" description="Helical" evidence="12">
    <location>
        <begin position="568"/>
        <end position="587"/>
    </location>
</feature>
<evidence type="ECO:0000256" key="2">
    <source>
        <dbReference type="ARBA" id="ARBA00006434"/>
    </source>
</evidence>
<dbReference type="AlphaFoldDB" id="A0A381WR29"/>
<evidence type="ECO:0000256" key="8">
    <source>
        <dbReference type="ARBA" id="ARBA00023053"/>
    </source>
</evidence>
<feature type="transmembrane region" description="Helical" evidence="12">
    <location>
        <begin position="351"/>
        <end position="376"/>
    </location>
</feature>
<evidence type="ECO:0000256" key="5">
    <source>
        <dbReference type="ARBA" id="ARBA00022692"/>
    </source>
</evidence>
<evidence type="ECO:0000256" key="1">
    <source>
        <dbReference type="ARBA" id="ARBA00004651"/>
    </source>
</evidence>
<name>A0A381WR29_9ZZZZ</name>
<evidence type="ECO:0000256" key="7">
    <source>
        <dbReference type="ARBA" id="ARBA00022989"/>
    </source>
</evidence>
<evidence type="ECO:0000256" key="6">
    <source>
        <dbReference type="ARBA" id="ARBA00022847"/>
    </source>
</evidence>
<keyword evidence="9" id="KW-0406">Ion transport</keyword>
<protein>
    <recommendedName>
        <fullName evidence="14">Sodium:solute symporter</fullName>
    </recommendedName>
</protein>
<evidence type="ECO:0000256" key="10">
    <source>
        <dbReference type="ARBA" id="ARBA00023136"/>
    </source>
</evidence>
<evidence type="ECO:0000256" key="12">
    <source>
        <dbReference type="SAM" id="Phobius"/>
    </source>
</evidence>
<dbReference type="GO" id="GO:0015824">
    <property type="term" value="P:proline transport"/>
    <property type="evidence" value="ECO:0007669"/>
    <property type="project" value="TreeGrafter"/>
</dbReference>
<feature type="transmembrane region" description="Helical" evidence="12">
    <location>
        <begin position="122"/>
        <end position="144"/>
    </location>
</feature>
<feature type="transmembrane region" description="Helical" evidence="12">
    <location>
        <begin position="253"/>
        <end position="281"/>
    </location>
</feature>
<keyword evidence="10 12" id="KW-0472">Membrane</keyword>
<comment type="subcellular location">
    <subcellularLocation>
        <location evidence="1">Cell membrane</location>
        <topology evidence="1">Multi-pass membrane protein</topology>
    </subcellularLocation>
</comment>
<evidence type="ECO:0008006" key="14">
    <source>
        <dbReference type="Google" id="ProtNLM"/>
    </source>
</evidence>
<keyword evidence="7 12" id="KW-1133">Transmembrane helix</keyword>
<feature type="transmembrane region" description="Helical" evidence="12">
    <location>
        <begin position="43"/>
        <end position="69"/>
    </location>
</feature>
<organism evidence="13">
    <name type="scientific">marine metagenome</name>
    <dbReference type="NCBI Taxonomy" id="408172"/>
    <lineage>
        <taxon>unclassified sequences</taxon>
        <taxon>metagenomes</taxon>
        <taxon>ecological metagenomes</taxon>
    </lineage>
</organism>
<dbReference type="EMBL" id="UINC01012572">
    <property type="protein sequence ID" value="SVA54832.1"/>
    <property type="molecule type" value="Genomic_DNA"/>
</dbReference>
<keyword evidence="6" id="KW-0769">Symport</keyword>
<accession>A0A381WR29</accession>
<comment type="similarity">
    <text evidence="2">Belongs to the sodium:solute symporter (SSF) (TC 2.A.21) family.</text>
</comment>
<dbReference type="PROSITE" id="PS50283">
    <property type="entry name" value="NA_SOLUT_SYMP_3"/>
    <property type="match status" value="1"/>
</dbReference>
<dbReference type="GO" id="GO:0015193">
    <property type="term" value="F:L-proline transmembrane transporter activity"/>
    <property type="evidence" value="ECO:0007669"/>
    <property type="project" value="TreeGrafter"/>
</dbReference>
<feature type="transmembrane region" description="Helical" evidence="12">
    <location>
        <begin position="475"/>
        <end position="495"/>
    </location>
</feature>
<feature type="transmembrane region" description="Helical" evidence="12">
    <location>
        <begin position="397"/>
        <end position="415"/>
    </location>
</feature>
<feature type="transmembrane region" description="Helical" evidence="12">
    <location>
        <begin position="189"/>
        <end position="207"/>
    </location>
</feature>
<proteinExistence type="inferred from homology"/>
<feature type="transmembrane region" description="Helical" evidence="12">
    <location>
        <begin position="421"/>
        <end position="442"/>
    </location>
</feature>
<feature type="transmembrane region" description="Helical" evidence="12">
    <location>
        <begin position="293"/>
        <end position="320"/>
    </location>
</feature>
<feature type="transmembrane region" description="Helical" evidence="12">
    <location>
        <begin position="75"/>
        <end position="94"/>
    </location>
</feature>
<dbReference type="InterPro" id="IPR050277">
    <property type="entry name" value="Sodium:Solute_Symporter"/>
</dbReference>
<feature type="transmembrane region" description="Helical" evidence="12">
    <location>
        <begin position="449"/>
        <end position="469"/>
    </location>
</feature>
<keyword evidence="5 12" id="KW-0812">Transmembrane</keyword>
<dbReference type="InterPro" id="IPR038377">
    <property type="entry name" value="Na/Glc_symporter_sf"/>
</dbReference>
<gene>
    <name evidence="13" type="ORF">METZ01_LOCUS107686</name>
</gene>
<dbReference type="Pfam" id="PF00474">
    <property type="entry name" value="SSF"/>
    <property type="match status" value="1"/>
</dbReference>